<keyword evidence="6 7" id="KW-0472">Membrane</keyword>
<name>A0A7L6N347_9MOLU</name>
<accession>A0A7L6N347</accession>
<evidence type="ECO:0000313" key="10">
    <source>
        <dbReference type="Proteomes" id="UP000512167"/>
    </source>
</evidence>
<feature type="domain" description="ABC transmembrane type-1" evidence="8">
    <location>
        <begin position="82"/>
        <end position="295"/>
    </location>
</feature>
<dbReference type="AlphaFoldDB" id="A0A7L6N347"/>
<dbReference type="SUPFAM" id="SSF161098">
    <property type="entry name" value="MetI-like"/>
    <property type="match status" value="1"/>
</dbReference>
<keyword evidence="4 7" id="KW-0812">Transmembrane</keyword>
<dbReference type="Pfam" id="PF00528">
    <property type="entry name" value="BPD_transp_1"/>
    <property type="match status" value="1"/>
</dbReference>
<feature type="transmembrane region" description="Helical" evidence="7">
    <location>
        <begin position="164"/>
        <end position="183"/>
    </location>
</feature>
<evidence type="ECO:0000313" key="9">
    <source>
        <dbReference type="EMBL" id="QLY39485.1"/>
    </source>
</evidence>
<dbReference type="RefSeq" id="WP_312031954.1">
    <property type="nucleotide sequence ID" value="NZ_CP051151.1"/>
</dbReference>
<feature type="transmembrane region" description="Helical" evidence="7">
    <location>
        <begin position="223"/>
        <end position="243"/>
    </location>
</feature>
<feature type="transmembrane region" description="Helical" evidence="7">
    <location>
        <begin position="90"/>
        <end position="110"/>
    </location>
</feature>
<feature type="transmembrane region" description="Helical" evidence="7">
    <location>
        <begin position="276"/>
        <end position="302"/>
    </location>
</feature>
<proteinExistence type="inferred from homology"/>
<dbReference type="PROSITE" id="PS50928">
    <property type="entry name" value="ABC_TM1"/>
    <property type="match status" value="1"/>
</dbReference>
<comment type="similarity">
    <text evidence="7">Belongs to the binding-protein-dependent transport system permease family.</text>
</comment>
<keyword evidence="3" id="KW-1003">Cell membrane</keyword>
<gene>
    <name evidence="9" type="ORF">HF295_00855</name>
</gene>
<dbReference type="GO" id="GO:0005886">
    <property type="term" value="C:plasma membrane"/>
    <property type="evidence" value="ECO:0007669"/>
    <property type="project" value="UniProtKB-SubCell"/>
</dbReference>
<dbReference type="CDD" id="cd06261">
    <property type="entry name" value="TM_PBP2"/>
    <property type="match status" value="1"/>
</dbReference>
<evidence type="ECO:0000256" key="6">
    <source>
        <dbReference type="ARBA" id="ARBA00023136"/>
    </source>
</evidence>
<dbReference type="EMBL" id="CP051151">
    <property type="protein sequence ID" value="QLY39485.1"/>
    <property type="molecule type" value="Genomic_DNA"/>
</dbReference>
<sequence>MVWYIIKRIILVILALFVIMTTVFILTRVSMLQIWSLPHPVSEDFKIAWNDYKIYLDNIVSRWDWGEDKYYTPIWDLVLEKAKVSLKYNVIAFVFYFFGGVSLGVVAAYYKNKTADYLISLFSMLFNSIPGFVLIFFLILLFGYHLKWFPPQEPFQNASLYRKFLGFFIPVLALSLGPMGKIAQTVRGEILDSMQSPQYLLLRAKGLTKKQAFIRHGIKDSMVVMLPEIVPLFVYVINMSFVIEYTYNINGLANLFFNALISFGGANNSIYVNTQIAVPVAVLLVGVIMIFSLISDVTLAFVDPRIAIRSKKSKKI</sequence>
<keyword evidence="10" id="KW-1185">Reference proteome</keyword>
<comment type="subcellular location">
    <subcellularLocation>
        <location evidence="1 7">Cell membrane</location>
        <topology evidence="1 7">Multi-pass membrane protein</topology>
    </subcellularLocation>
</comment>
<dbReference type="Proteomes" id="UP000512167">
    <property type="component" value="Chromosome"/>
</dbReference>
<dbReference type="InterPro" id="IPR000515">
    <property type="entry name" value="MetI-like"/>
</dbReference>
<feature type="transmembrane region" description="Helical" evidence="7">
    <location>
        <begin position="117"/>
        <end position="144"/>
    </location>
</feature>
<keyword evidence="2 7" id="KW-0813">Transport</keyword>
<dbReference type="InterPro" id="IPR035906">
    <property type="entry name" value="MetI-like_sf"/>
</dbReference>
<keyword evidence="5 7" id="KW-1133">Transmembrane helix</keyword>
<dbReference type="PANTHER" id="PTHR30465:SF74">
    <property type="entry name" value="OLIGOPEPTIDE TRANSPORT SYSTEM PERMEASE PROTEIN OPPB"/>
    <property type="match status" value="1"/>
</dbReference>
<evidence type="ECO:0000256" key="5">
    <source>
        <dbReference type="ARBA" id="ARBA00022989"/>
    </source>
</evidence>
<dbReference type="GO" id="GO:0055085">
    <property type="term" value="P:transmembrane transport"/>
    <property type="evidence" value="ECO:0007669"/>
    <property type="project" value="InterPro"/>
</dbReference>
<evidence type="ECO:0000256" key="3">
    <source>
        <dbReference type="ARBA" id="ARBA00022475"/>
    </source>
</evidence>
<reference evidence="9 10" key="1">
    <citation type="submission" date="2020-04" db="EMBL/GenBank/DDBJ databases">
        <authorList>
            <person name="Zheng R.K."/>
            <person name="Sun C.M."/>
        </authorList>
    </citation>
    <scope>NUCLEOTIDE SEQUENCE [LARGE SCALE GENOMIC DNA]</scope>
    <source>
        <strain evidence="10">zrk29</strain>
    </source>
</reference>
<evidence type="ECO:0000259" key="8">
    <source>
        <dbReference type="PROSITE" id="PS50928"/>
    </source>
</evidence>
<evidence type="ECO:0000256" key="1">
    <source>
        <dbReference type="ARBA" id="ARBA00004651"/>
    </source>
</evidence>
<evidence type="ECO:0000256" key="2">
    <source>
        <dbReference type="ARBA" id="ARBA00022448"/>
    </source>
</evidence>
<protein>
    <submittedName>
        <fullName evidence="9">ABC transporter permease</fullName>
    </submittedName>
</protein>
<dbReference type="PANTHER" id="PTHR30465">
    <property type="entry name" value="INNER MEMBRANE ABC TRANSPORTER"/>
    <property type="match status" value="1"/>
</dbReference>
<feature type="transmembrane region" description="Helical" evidence="7">
    <location>
        <begin position="9"/>
        <end position="35"/>
    </location>
</feature>
<organism evidence="9 10">
    <name type="scientific">Hujiaoplasma nucleasis</name>
    <dbReference type="NCBI Taxonomy" id="2725268"/>
    <lineage>
        <taxon>Bacteria</taxon>
        <taxon>Bacillati</taxon>
        <taxon>Mycoplasmatota</taxon>
        <taxon>Mollicutes</taxon>
        <taxon>Candidatus Izemoplasmatales</taxon>
        <taxon>Hujiaoplasmataceae</taxon>
        <taxon>Hujiaoplasma</taxon>
    </lineage>
</organism>
<evidence type="ECO:0000256" key="4">
    <source>
        <dbReference type="ARBA" id="ARBA00022692"/>
    </source>
</evidence>
<dbReference type="KEGG" id="tbk:HF295_00855"/>
<evidence type="ECO:0000256" key="7">
    <source>
        <dbReference type="RuleBase" id="RU363032"/>
    </source>
</evidence>
<dbReference type="Gene3D" id="1.10.3720.10">
    <property type="entry name" value="MetI-like"/>
    <property type="match status" value="1"/>
</dbReference>